<dbReference type="Proteomes" id="UP001562425">
    <property type="component" value="Unassembled WGS sequence"/>
</dbReference>
<feature type="coiled-coil region" evidence="2">
    <location>
        <begin position="414"/>
        <end position="476"/>
    </location>
</feature>
<gene>
    <name evidence="5" type="ORF">pipiens_014252</name>
</gene>
<evidence type="ECO:0000259" key="4">
    <source>
        <dbReference type="Pfam" id="PF15035"/>
    </source>
</evidence>
<organism evidence="5 6">
    <name type="scientific">Culex pipiens pipiens</name>
    <name type="common">Northern house mosquito</name>
    <dbReference type="NCBI Taxonomy" id="38569"/>
    <lineage>
        <taxon>Eukaryota</taxon>
        <taxon>Metazoa</taxon>
        <taxon>Ecdysozoa</taxon>
        <taxon>Arthropoda</taxon>
        <taxon>Hexapoda</taxon>
        <taxon>Insecta</taxon>
        <taxon>Pterygota</taxon>
        <taxon>Neoptera</taxon>
        <taxon>Endopterygota</taxon>
        <taxon>Diptera</taxon>
        <taxon>Nematocera</taxon>
        <taxon>Culicoidea</taxon>
        <taxon>Culicidae</taxon>
        <taxon>Culicinae</taxon>
        <taxon>Culicini</taxon>
        <taxon>Culex</taxon>
        <taxon>Culex</taxon>
    </lineage>
</organism>
<comment type="caution">
    <text evidence="5">The sequence shown here is derived from an EMBL/GenBank/DDBJ whole genome shotgun (WGS) entry which is preliminary data.</text>
</comment>
<sequence length="501" mass="54592">MAEPSWEHVVAGFGPRSRRAVHYTENLDGGSVASANARARCPRLTMAARSLDLLRHFVAQERRMSATRRLAGVPGARRRTSLRIVAAVAVDSSHLLDYLLIDADHGSDPEAISGGGRLADLPAIGAGTRSGAVWSGNGRAGSDSETVRLVLGRDGSSRGGGGGTKGKGLLRESYKRASAGSDYFEQFCVKCRIYLLENFQKFRNNFSVMSRLSGKDCAPSIGSRHLTEGGGGGGGSLAGSSLDRKKPFSRPFNKSRLVDSGPSGIVTTAGASHRMSSPSTSPTTTDTGVLIRQNNELRHRLQQEASTYRRRLETYKQAEGNQAALISRLQAKVLQYKQRCTELQETPPSSTCYNAGGGPVRDVSPGHHHAGTPAPCSGTSGGPLSLPPCPVARERSRSRSRSQSPCRKYADCGHDEVRHQLDEERRRCEKLMVENSCLRQQLEESQRTNDALTNDLQKLTCDWEALRDELLSKEDEWKEEEQVRSRDLMSACTAYHLCILP</sequence>
<evidence type="ECO:0000256" key="2">
    <source>
        <dbReference type="SAM" id="Coils"/>
    </source>
</evidence>
<keyword evidence="6" id="KW-1185">Reference proteome</keyword>
<evidence type="ECO:0000256" key="3">
    <source>
        <dbReference type="SAM" id="MobiDB-lite"/>
    </source>
</evidence>
<feature type="region of interest" description="Disordered" evidence="3">
    <location>
        <begin position="345"/>
        <end position="408"/>
    </location>
</feature>
<feature type="region of interest" description="Disordered" evidence="3">
    <location>
        <begin position="223"/>
        <end position="295"/>
    </location>
</feature>
<protein>
    <recommendedName>
        <fullName evidence="4">Rootletin-like coiled-coil domain-containing protein</fullName>
    </recommendedName>
</protein>
<reference evidence="5 6" key="1">
    <citation type="submission" date="2024-05" db="EMBL/GenBank/DDBJ databases">
        <title>Culex pipiens pipiens assembly and annotation.</title>
        <authorList>
            <person name="Alout H."/>
            <person name="Durand T."/>
        </authorList>
    </citation>
    <scope>NUCLEOTIDE SEQUENCE [LARGE SCALE GENOMIC DNA]</scope>
    <source>
        <strain evidence="5">HA-2024</strain>
        <tissue evidence="5">Whole body</tissue>
    </source>
</reference>
<accession>A0ABD1CVV4</accession>
<proteinExistence type="predicted"/>
<dbReference type="AlphaFoldDB" id="A0ABD1CVV4"/>
<name>A0ABD1CVV4_CULPP</name>
<dbReference type="EMBL" id="JBEHCU010009174">
    <property type="protein sequence ID" value="KAL1380370.1"/>
    <property type="molecule type" value="Genomic_DNA"/>
</dbReference>
<dbReference type="InterPro" id="IPR055167">
    <property type="entry name" value="Rootletin-like_CC"/>
</dbReference>
<feature type="compositionally biased region" description="Gly residues" evidence="3">
    <location>
        <begin position="228"/>
        <end position="237"/>
    </location>
</feature>
<evidence type="ECO:0000313" key="5">
    <source>
        <dbReference type="EMBL" id="KAL1380370.1"/>
    </source>
</evidence>
<evidence type="ECO:0000313" key="6">
    <source>
        <dbReference type="Proteomes" id="UP001562425"/>
    </source>
</evidence>
<keyword evidence="1 2" id="KW-0175">Coiled coil</keyword>
<feature type="domain" description="Rootletin-like coiled-coil" evidence="4">
    <location>
        <begin position="309"/>
        <end position="486"/>
    </location>
</feature>
<evidence type="ECO:0000256" key="1">
    <source>
        <dbReference type="ARBA" id="ARBA00023054"/>
    </source>
</evidence>
<dbReference type="Pfam" id="PF15035">
    <property type="entry name" value="Rootletin"/>
    <property type="match status" value="1"/>
</dbReference>
<feature type="compositionally biased region" description="Low complexity" evidence="3">
    <location>
        <begin position="276"/>
        <end position="285"/>
    </location>
</feature>